<dbReference type="InterPro" id="IPR000387">
    <property type="entry name" value="Tyr_Pase_dom"/>
</dbReference>
<protein>
    <submittedName>
        <fullName evidence="3">Dual specificity phosphatase, catalytic domain</fullName>
    </submittedName>
</protein>
<dbReference type="Gene3D" id="3.90.190.10">
    <property type="entry name" value="Protein tyrosine phosphatase superfamily"/>
    <property type="match status" value="1"/>
</dbReference>
<dbReference type="EMBL" id="FWPT01000008">
    <property type="protein sequence ID" value="SMA49590.1"/>
    <property type="molecule type" value="Genomic_DNA"/>
</dbReference>
<reference evidence="3 4" key="1">
    <citation type="submission" date="2017-03" db="EMBL/GenBank/DDBJ databases">
        <authorList>
            <person name="Afonso C.L."/>
            <person name="Miller P.J."/>
            <person name="Scott M.A."/>
            <person name="Spackman E."/>
            <person name="Goraichik I."/>
            <person name="Dimitrov K.M."/>
            <person name="Suarez D.L."/>
            <person name="Swayne D.E."/>
        </authorList>
    </citation>
    <scope>NUCLEOTIDE SEQUENCE [LARGE SCALE GENOMIC DNA]</scope>
    <source>
        <strain evidence="3">SB41UT1</strain>
    </source>
</reference>
<sequence>MSHPFDQLPLDTGASFLFTPCPGTKTEDLQNSLQTLKAAGATTVVTALPDEDMQALNVPELGKAVRDAGLDWFHLPIEDDAAPEQPFFAAFETALPRLLKKISAGETIAIHCRGGAGRTGLIAAILMLESGIDIDRVIAKVQAVRPVALTPPAQAAFLKSRYGL</sequence>
<dbReference type="InterPro" id="IPR050561">
    <property type="entry name" value="PTP"/>
</dbReference>
<evidence type="ECO:0000259" key="2">
    <source>
        <dbReference type="PROSITE" id="PS50056"/>
    </source>
</evidence>
<dbReference type="Proteomes" id="UP000196573">
    <property type="component" value="Unassembled WGS sequence"/>
</dbReference>
<dbReference type="InterPro" id="IPR029021">
    <property type="entry name" value="Prot-tyrosine_phosphatase-like"/>
</dbReference>
<feature type="domain" description="Tyrosine specific protein phosphatases" evidence="2">
    <location>
        <begin position="89"/>
        <end position="156"/>
    </location>
</feature>
<proteinExistence type="predicted"/>
<dbReference type="InterPro" id="IPR016130">
    <property type="entry name" value="Tyr_Pase_AS"/>
</dbReference>
<evidence type="ECO:0000313" key="4">
    <source>
        <dbReference type="Proteomes" id="UP000196573"/>
    </source>
</evidence>
<keyword evidence="4" id="KW-1185">Reference proteome</keyword>
<keyword evidence="1" id="KW-0378">Hydrolase</keyword>
<dbReference type="PANTHER" id="PTHR23339">
    <property type="entry name" value="TYROSINE SPECIFIC PROTEIN PHOSPHATASE AND DUAL SPECIFICITY PROTEIN PHOSPHATASE"/>
    <property type="match status" value="1"/>
</dbReference>
<organism evidence="3 4">
    <name type="scientific">Parendozoicomonas haliclonae</name>
    <dbReference type="NCBI Taxonomy" id="1960125"/>
    <lineage>
        <taxon>Bacteria</taxon>
        <taxon>Pseudomonadati</taxon>
        <taxon>Pseudomonadota</taxon>
        <taxon>Gammaproteobacteria</taxon>
        <taxon>Oceanospirillales</taxon>
        <taxon>Endozoicomonadaceae</taxon>
        <taxon>Parendozoicomonas</taxon>
    </lineage>
</organism>
<evidence type="ECO:0000313" key="3">
    <source>
        <dbReference type="EMBL" id="SMA49590.1"/>
    </source>
</evidence>
<dbReference type="GO" id="GO:0016791">
    <property type="term" value="F:phosphatase activity"/>
    <property type="evidence" value="ECO:0007669"/>
    <property type="project" value="UniProtKB-ARBA"/>
</dbReference>
<dbReference type="PROSITE" id="PS50056">
    <property type="entry name" value="TYR_PHOSPHATASE_2"/>
    <property type="match status" value="1"/>
</dbReference>
<dbReference type="InterPro" id="IPR057023">
    <property type="entry name" value="PTP-SAK"/>
</dbReference>
<dbReference type="OrthoDB" id="9806482at2"/>
<dbReference type="SUPFAM" id="SSF52799">
    <property type="entry name" value="(Phosphotyrosine protein) phosphatases II"/>
    <property type="match status" value="1"/>
</dbReference>
<gene>
    <name evidence="3" type="ORF">EHSB41UT_03375</name>
</gene>
<dbReference type="FunFam" id="3.90.190.10:FF:000157">
    <property type="entry name" value="Protein-tyrosine phosphatase"/>
    <property type="match status" value="1"/>
</dbReference>
<name>A0A1X7AN73_9GAMM</name>
<dbReference type="AlphaFoldDB" id="A0A1X7AN73"/>
<dbReference type="RefSeq" id="WP_087112015.1">
    <property type="nucleotide sequence ID" value="NZ_CBCSCN010000010.1"/>
</dbReference>
<accession>A0A1X7AN73</accession>
<evidence type="ECO:0000256" key="1">
    <source>
        <dbReference type="ARBA" id="ARBA00022801"/>
    </source>
</evidence>
<dbReference type="PROSITE" id="PS00383">
    <property type="entry name" value="TYR_PHOSPHATASE_1"/>
    <property type="match status" value="1"/>
</dbReference>
<dbReference type="Pfam" id="PF22784">
    <property type="entry name" value="PTP-SAK"/>
    <property type="match status" value="1"/>
</dbReference>